<proteinExistence type="predicted"/>
<gene>
    <name evidence="10" type="ORF">B0I08_11142</name>
</gene>
<dbReference type="InterPro" id="IPR036950">
    <property type="entry name" value="PBP_transglycosylase"/>
</dbReference>
<dbReference type="Pfam" id="PF00912">
    <property type="entry name" value="Transgly"/>
    <property type="match status" value="1"/>
</dbReference>
<evidence type="ECO:0000256" key="3">
    <source>
        <dbReference type="ARBA" id="ARBA00022676"/>
    </source>
</evidence>
<dbReference type="PANTHER" id="PTHR32282:SF33">
    <property type="entry name" value="PEPTIDOGLYCAN GLYCOSYLTRANSFERASE"/>
    <property type="match status" value="1"/>
</dbReference>
<evidence type="ECO:0000256" key="7">
    <source>
        <dbReference type="ARBA" id="ARBA00034000"/>
    </source>
</evidence>
<protein>
    <submittedName>
        <fullName evidence="10">Membrane peptidoglycan carboxypeptidase</fullName>
    </submittedName>
</protein>
<comment type="caution">
    <text evidence="10">The sequence shown here is derived from an EMBL/GenBank/DDBJ whole genome shotgun (WGS) entry which is preliminary data.</text>
</comment>
<keyword evidence="2" id="KW-0645">Protease</keyword>
<dbReference type="GO" id="GO:0008658">
    <property type="term" value="F:penicillin binding"/>
    <property type="evidence" value="ECO:0007669"/>
    <property type="project" value="InterPro"/>
</dbReference>
<keyword evidence="11" id="KW-1185">Reference proteome</keyword>
<reference evidence="10 11" key="1">
    <citation type="submission" date="2018-03" db="EMBL/GenBank/DDBJ databases">
        <title>Genomic Encyclopedia of Type Strains, Phase III (KMG-III): the genomes of soil and plant-associated and newly described type strains.</title>
        <authorList>
            <person name="Whitman W."/>
        </authorList>
    </citation>
    <scope>NUCLEOTIDE SEQUENCE [LARGE SCALE GENOMIC DNA]</scope>
    <source>
        <strain evidence="10 11">CGMCC 1.12484</strain>
    </source>
</reference>
<dbReference type="InterPro" id="IPR050396">
    <property type="entry name" value="Glycosyltr_51/Transpeptidase"/>
</dbReference>
<dbReference type="EMBL" id="PVTL01000011">
    <property type="protein sequence ID" value="PRY65025.1"/>
    <property type="molecule type" value="Genomic_DNA"/>
</dbReference>
<dbReference type="SMART" id="SM00740">
    <property type="entry name" value="PASTA"/>
    <property type="match status" value="2"/>
</dbReference>
<dbReference type="GO" id="GO:0009252">
    <property type="term" value="P:peptidoglycan biosynthetic process"/>
    <property type="evidence" value="ECO:0007669"/>
    <property type="project" value="TreeGrafter"/>
</dbReference>
<keyword evidence="5" id="KW-0378">Hydrolase</keyword>
<comment type="catalytic activity">
    <reaction evidence="8">
        <text>[GlcNAc-(1-&gt;4)-Mur2Ac(oyl-L-Ala-gamma-D-Glu-L-Lys-D-Ala-D-Ala)](n)-di-trans,octa-cis-undecaprenyl diphosphate + beta-D-GlcNAc-(1-&gt;4)-Mur2Ac(oyl-L-Ala-gamma-D-Glu-L-Lys-D-Ala-D-Ala)-di-trans,octa-cis-undecaprenyl diphosphate = [GlcNAc-(1-&gt;4)-Mur2Ac(oyl-L-Ala-gamma-D-Glu-L-Lys-D-Ala-D-Ala)](n+1)-di-trans,octa-cis-undecaprenyl diphosphate + di-trans,octa-cis-undecaprenyl diphosphate + H(+)</text>
        <dbReference type="Rhea" id="RHEA:23708"/>
        <dbReference type="Rhea" id="RHEA-COMP:9602"/>
        <dbReference type="Rhea" id="RHEA-COMP:9603"/>
        <dbReference type="ChEBI" id="CHEBI:15378"/>
        <dbReference type="ChEBI" id="CHEBI:58405"/>
        <dbReference type="ChEBI" id="CHEBI:60033"/>
        <dbReference type="ChEBI" id="CHEBI:78435"/>
        <dbReference type="EC" id="2.4.99.28"/>
    </reaction>
</comment>
<dbReference type="GO" id="GO:0008955">
    <property type="term" value="F:peptidoglycan glycosyltransferase activity"/>
    <property type="evidence" value="ECO:0007669"/>
    <property type="project" value="UniProtKB-EC"/>
</dbReference>
<keyword evidence="1 10" id="KW-0121">Carboxypeptidase</keyword>
<dbReference type="CDD" id="cd06577">
    <property type="entry name" value="PASTA_pknB"/>
    <property type="match status" value="2"/>
</dbReference>
<dbReference type="InterPro" id="IPR001460">
    <property type="entry name" value="PCN-bd_Tpept"/>
</dbReference>
<dbReference type="InterPro" id="IPR005543">
    <property type="entry name" value="PASTA_dom"/>
</dbReference>
<dbReference type="InterPro" id="IPR001264">
    <property type="entry name" value="Glyco_trans_51"/>
</dbReference>
<feature type="domain" description="PASTA" evidence="9">
    <location>
        <begin position="703"/>
        <end position="769"/>
    </location>
</feature>
<dbReference type="SUPFAM" id="SSF53955">
    <property type="entry name" value="Lysozyme-like"/>
    <property type="match status" value="1"/>
</dbReference>
<evidence type="ECO:0000313" key="11">
    <source>
        <dbReference type="Proteomes" id="UP000237983"/>
    </source>
</evidence>
<dbReference type="OrthoDB" id="9766909at2"/>
<dbReference type="RefSeq" id="WP_106214844.1">
    <property type="nucleotide sequence ID" value="NZ_PVTL01000011.1"/>
</dbReference>
<dbReference type="Proteomes" id="UP000237983">
    <property type="component" value="Unassembled WGS sequence"/>
</dbReference>
<evidence type="ECO:0000256" key="1">
    <source>
        <dbReference type="ARBA" id="ARBA00022645"/>
    </source>
</evidence>
<dbReference type="Pfam" id="PF03793">
    <property type="entry name" value="PASTA"/>
    <property type="match status" value="1"/>
</dbReference>
<dbReference type="Gene3D" id="3.40.710.10">
    <property type="entry name" value="DD-peptidase/beta-lactamase superfamily"/>
    <property type="match status" value="1"/>
</dbReference>
<dbReference type="GO" id="GO:0009002">
    <property type="term" value="F:serine-type D-Ala-D-Ala carboxypeptidase activity"/>
    <property type="evidence" value="ECO:0007669"/>
    <property type="project" value="UniProtKB-EC"/>
</dbReference>
<dbReference type="Gene3D" id="3.30.10.20">
    <property type="match status" value="2"/>
</dbReference>
<sequence length="846" mass="87496">MSSHKTSLAQALGAVLGAIGASVLAGALVAAMITPSIAVAGAAVSGTVSVFDSLPDDLAIDRQAQRNRIFAVGDGQPVQIATVFSQNREEVSWEQVSDFAKDAAVSGEDRRFYEHGGIDLTGIARAAVKNLASGDVGEGASTITQQYVKNTFVQSALDLPTEAEQDAAYEAAIEPSFDRKLKEIKLALSLEKQYTKQEILLAYLNIANFGGNTYGIQAAASRYYNTSALNLTAAQAASLIAIVQSPSALALDNPSNYPANTIRRDVILDWMLSDGKLTAAQHAEAIATVEDATTITLTEPSNGCEVAHDHARYFCDYITQLIKDLPALGADAAEREANWRHGGYDIHTTLDLGLQTAAQDAVWANAPDNATTLNLGSAAVSVEVGTGRILTMSQNKKYGTADGDITRTAVNFSTDRAYGGSSGFQPGSTYKVFTLLNWLQNDHGINEVVDGSSRTVPQRSFVDTCGGPWVGPYPFRNDEGTSGQMTVAKATQKSVNGAFISMAMKLDLCQIRDTAASIGVHRADGAELETNPSSVLGTNTIAPLTMATAYAAIASGGTYCKSIAIDRVVGPDGAELGGQSADCAKALESDVANTAAFAMSKVMLGDGTADRANPDDGVEYIGKTGTTDSSNQTWVVGASTKVATAVWVGNISGHYPMRSYTSPKRIKGGLIRHDIFRTIAIAVDNHPALRGSGFPDPSDDLLVGSGVAVPNVSGQTIEAATAVLEANGFTVTVGSAIASTNAVGSVVSTRPATGAIASRGTAVTLLPSDGSLGVMPDVIGSGDVAAGAALADLKSRGFTNLNADACAVLPAERASSAGNVVDQSPAAGSPAKLVDPIVLTIGNTAC</sequence>
<dbReference type="GO" id="GO:0006508">
    <property type="term" value="P:proteolysis"/>
    <property type="evidence" value="ECO:0007669"/>
    <property type="project" value="UniProtKB-KW"/>
</dbReference>
<accession>A0A2T0V4B6</accession>
<dbReference type="InterPro" id="IPR023346">
    <property type="entry name" value="Lysozyme-like_dom_sf"/>
</dbReference>
<dbReference type="PROSITE" id="PS51178">
    <property type="entry name" value="PASTA"/>
    <property type="match status" value="2"/>
</dbReference>
<evidence type="ECO:0000256" key="4">
    <source>
        <dbReference type="ARBA" id="ARBA00022679"/>
    </source>
</evidence>
<keyword evidence="3" id="KW-0328">Glycosyltransferase</keyword>
<dbReference type="GO" id="GO:0030288">
    <property type="term" value="C:outer membrane-bounded periplasmic space"/>
    <property type="evidence" value="ECO:0007669"/>
    <property type="project" value="TreeGrafter"/>
</dbReference>
<keyword evidence="6" id="KW-0511">Multifunctional enzyme</keyword>
<evidence type="ECO:0000256" key="2">
    <source>
        <dbReference type="ARBA" id="ARBA00022670"/>
    </source>
</evidence>
<evidence type="ECO:0000256" key="6">
    <source>
        <dbReference type="ARBA" id="ARBA00023268"/>
    </source>
</evidence>
<dbReference type="InterPro" id="IPR012338">
    <property type="entry name" value="Beta-lactam/transpept-like"/>
</dbReference>
<evidence type="ECO:0000256" key="8">
    <source>
        <dbReference type="ARBA" id="ARBA00049902"/>
    </source>
</evidence>
<evidence type="ECO:0000313" key="10">
    <source>
        <dbReference type="EMBL" id="PRY65025.1"/>
    </source>
</evidence>
<name>A0A2T0V4B6_9MICO</name>
<feature type="domain" description="PASTA" evidence="9">
    <location>
        <begin position="773"/>
        <end position="843"/>
    </location>
</feature>
<comment type="catalytic activity">
    <reaction evidence="7">
        <text>Preferential cleavage: (Ac)2-L-Lys-D-Ala-|-D-Ala. Also transpeptidation of peptidyl-alanyl moieties that are N-acyl substituents of D-alanine.</text>
        <dbReference type="EC" id="3.4.16.4"/>
    </reaction>
</comment>
<evidence type="ECO:0000256" key="5">
    <source>
        <dbReference type="ARBA" id="ARBA00022801"/>
    </source>
</evidence>
<evidence type="ECO:0000259" key="9">
    <source>
        <dbReference type="PROSITE" id="PS51178"/>
    </source>
</evidence>
<dbReference type="AlphaFoldDB" id="A0A2T0V4B6"/>
<dbReference type="Gene3D" id="1.10.3810.10">
    <property type="entry name" value="Biosynthetic peptidoglycan transglycosylase-like"/>
    <property type="match status" value="1"/>
</dbReference>
<dbReference type="PANTHER" id="PTHR32282">
    <property type="entry name" value="BINDING PROTEIN TRANSPEPTIDASE, PUTATIVE-RELATED"/>
    <property type="match status" value="1"/>
</dbReference>
<organism evidence="10 11">
    <name type="scientific">Glaciihabitans tibetensis</name>
    <dbReference type="NCBI Taxonomy" id="1266600"/>
    <lineage>
        <taxon>Bacteria</taxon>
        <taxon>Bacillati</taxon>
        <taxon>Actinomycetota</taxon>
        <taxon>Actinomycetes</taxon>
        <taxon>Micrococcales</taxon>
        <taxon>Microbacteriaceae</taxon>
        <taxon>Glaciihabitans</taxon>
    </lineage>
</organism>
<dbReference type="SUPFAM" id="SSF56601">
    <property type="entry name" value="beta-lactamase/transpeptidase-like"/>
    <property type="match status" value="1"/>
</dbReference>
<dbReference type="Pfam" id="PF00905">
    <property type="entry name" value="Transpeptidase"/>
    <property type="match status" value="1"/>
</dbReference>
<keyword evidence="4" id="KW-0808">Transferase</keyword>